<proteinExistence type="predicted"/>
<dbReference type="AlphaFoldDB" id="A0A2G1QH05"/>
<dbReference type="RefSeq" id="WP_099308655.1">
    <property type="nucleotide sequence ID" value="NZ_PDVP01000024.1"/>
</dbReference>
<organism evidence="1 2">
    <name type="scientific">Zhengella mangrovi</name>
    <dbReference type="NCBI Taxonomy" id="1982044"/>
    <lineage>
        <taxon>Bacteria</taxon>
        <taxon>Pseudomonadati</taxon>
        <taxon>Pseudomonadota</taxon>
        <taxon>Alphaproteobacteria</taxon>
        <taxon>Hyphomicrobiales</taxon>
        <taxon>Notoacmeibacteraceae</taxon>
        <taxon>Zhengella</taxon>
    </lineage>
</organism>
<sequence length="130" mass="14163">MDETSEIDITLPDARRVEALAGFGLSAEEIARIFGVAPATVEDLFARELAGGQIKANARVAESLYRMALGDGRGAVTAVIFWLKTRARWKEPSFADGSNQLSGANPAENATARFREKIELLAERLKANRE</sequence>
<dbReference type="EMBL" id="PDVP01000024">
    <property type="protein sequence ID" value="PHP64734.1"/>
    <property type="molecule type" value="Genomic_DNA"/>
</dbReference>
<evidence type="ECO:0000313" key="1">
    <source>
        <dbReference type="EMBL" id="PHP64734.1"/>
    </source>
</evidence>
<reference evidence="1 2" key="1">
    <citation type="submission" date="2017-10" db="EMBL/GenBank/DDBJ databases">
        <title>Sedimentibacterium mangrovi gen. nov., sp. nov., a novel member of family Phyllobacteriacea isolated from mangrove sediment.</title>
        <authorList>
            <person name="Liao H."/>
            <person name="Tian Y."/>
        </authorList>
    </citation>
    <scope>NUCLEOTIDE SEQUENCE [LARGE SCALE GENOMIC DNA]</scope>
    <source>
        <strain evidence="1 2">X9-2-2</strain>
    </source>
</reference>
<name>A0A2G1QH05_9HYPH</name>
<accession>A0A2G1QH05</accession>
<comment type="caution">
    <text evidence="1">The sequence shown here is derived from an EMBL/GenBank/DDBJ whole genome shotgun (WGS) entry which is preliminary data.</text>
</comment>
<gene>
    <name evidence="1" type="ORF">CSC94_22630</name>
</gene>
<protein>
    <submittedName>
        <fullName evidence="1">Uncharacterized protein</fullName>
    </submittedName>
</protein>
<keyword evidence="2" id="KW-1185">Reference proteome</keyword>
<dbReference type="OrthoDB" id="8966809at2"/>
<dbReference type="Proteomes" id="UP000221168">
    <property type="component" value="Unassembled WGS sequence"/>
</dbReference>
<evidence type="ECO:0000313" key="2">
    <source>
        <dbReference type="Proteomes" id="UP000221168"/>
    </source>
</evidence>